<evidence type="ECO:0000259" key="1">
    <source>
        <dbReference type="Pfam" id="PF03704"/>
    </source>
</evidence>
<evidence type="ECO:0000313" key="5">
    <source>
        <dbReference type="Proteomes" id="UP000589626"/>
    </source>
</evidence>
<dbReference type="Pfam" id="PF13401">
    <property type="entry name" value="AAA_22"/>
    <property type="match status" value="1"/>
</dbReference>
<dbReference type="Gene3D" id="1.10.10.10">
    <property type="entry name" value="Winged helix-like DNA-binding domain superfamily/Winged helix DNA-binding domain"/>
    <property type="match status" value="1"/>
</dbReference>
<evidence type="ECO:0000259" key="2">
    <source>
        <dbReference type="Pfam" id="PF13401"/>
    </source>
</evidence>
<dbReference type="Pfam" id="PF25872">
    <property type="entry name" value="HTH_77"/>
    <property type="match status" value="1"/>
</dbReference>
<dbReference type="PANTHER" id="PTHR47691">
    <property type="entry name" value="REGULATOR-RELATED"/>
    <property type="match status" value="1"/>
</dbReference>
<gene>
    <name evidence="4" type="ORF">FHU40_004291</name>
</gene>
<feature type="domain" description="Winged helix-turn-helix" evidence="3">
    <location>
        <begin position="440"/>
        <end position="507"/>
    </location>
</feature>
<dbReference type="InterPro" id="IPR036388">
    <property type="entry name" value="WH-like_DNA-bd_sf"/>
</dbReference>
<dbReference type="InterPro" id="IPR058852">
    <property type="entry name" value="HTH_77"/>
</dbReference>
<proteinExistence type="predicted"/>
<keyword evidence="5" id="KW-1185">Reference proteome</keyword>
<dbReference type="InterPro" id="IPR027417">
    <property type="entry name" value="P-loop_NTPase"/>
</dbReference>
<dbReference type="GO" id="GO:0016887">
    <property type="term" value="F:ATP hydrolysis activity"/>
    <property type="evidence" value="ECO:0007669"/>
    <property type="project" value="InterPro"/>
</dbReference>
<dbReference type="Gene3D" id="1.25.40.10">
    <property type="entry name" value="Tetratricopeptide repeat domain"/>
    <property type="match status" value="1"/>
</dbReference>
<feature type="domain" description="ORC1/DEAH AAA+ ATPase" evidence="2">
    <location>
        <begin position="210"/>
        <end position="314"/>
    </location>
</feature>
<dbReference type="RefSeq" id="WP_183594323.1">
    <property type="nucleotide sequence ID" value="NZ_JACHWR010000003.1"/>
</dbReference>
<dbReference type="Gene3D" id="3.40.50.300">
    <property type="entry name" value="P-loop containing nucleotide triphosphate hydrolases"/>
    <property type="match status" value="1"/>
</dbReference>
<dbReference type="SUPFAM" id="SSF52540">
    <property type="entry name" value="P-loop containing nucleoside triphosphate hydrolases"/>
    <property type="match status" value="1"/>
</dbReference>
<dbReference type="SUPFAM" id="SSF48452">
    <property type="entry name" value="TPR-like"/>
    <property type="match status" value="2"/>
</dbReference>
<organism evidence="4 5">
    <name type="scientific">Nocardioides soli</name>
    <dbReference type="NCBI Taxonomy" id="1036020"/>
    <lineage>
        <taxon>Bacteria</taxon>
        <taxon>Bacillati</taxon>
        <taxon>Actinomycetota</taxon>
        <taxon>Actinomycetes</taxon>
        <taxon>Propionibacteriales</taxon>
        <taxon>Nocardioidaceae</taxon>
        <taxon>Nocardioides</taxon>
    </lineage>
</organism>
<dbReference type="AlphaFoldDB" id="A0A7W4VZ94"/>
<dbReference type="Pfam" id="PF03704">
    <property type="entry name" value="BTAD"/>
    <property type="match status" value="1"/>
</dbReference>
<sequence length="989" mass="106997">MIADVIRLRVLDEVTWDGAPVPGERTHALLRGLVEAGRRGLSDAALVDEVWMDEPPANPAKALHVVVSRARAATAVDAIERTARGYRLTLAVEEVDAWAARPEGLRLAAAGEYAAALPLLERAQPDDEVVAALLRSVAGVHGVPAALDRYEAYRTELADRLGVDPAPELRALHVELLARDRPVRAGLLYEASRLIGREDDAAALEAMIRSSRVTSIVGPGGLGKTRLAHLMGRLAEQPVVHFVELAGVTSPEGVAVEVGDVLGVRESVAGRLMSAAARRTDLVSRIVDQIGTAPALLILDNCEHLVEAVADLVSVLVQRTPSLRVLTTSRAPLGIAAERVYQLPQLGLDDAVELFAERATAARPGVRLDDEEVRSLVARLDGLPLAVELAAAKVRVMSVAEIERRIDDRFALLRGGSRDAPARHQTLLAVIDWSWNLLHDEERVALRRLSIFRDGFALDGADAVVDGDALTALANLVDQSLVTVVEGASGLRYRLLETVREFGQMRLAESGDEPATRDRLRGWAVGFARDVERRLFGPEQVDMMTAARAEEGNLVDVLRAALRDQDAPAVVALMACLSDFWTIEGSHLKVVNLAGDVDDVVSSAEVEEELMPLLRTTLAAITFNSMIFSESPTERAQARLDELGPGAPGTRASAQIKVLQRARLMENDGDADRFEELVEDPDPRVRQLALQWASQFYENQGDLARAQLAALQSLDILDDRDGPWTRALVRSQLSGLLQQGGDIDGALEYAEGALPTMEALGALEDVAQLKAVLAVAAMEDGRVEDAGRIFDEIAAADSGVGVFGASIIVLCGRPELDLVAGRIEDGLRGYRHAVSTLEQRSFPAFGDGITVAPWVLFPTAAAVSAHLRHGAADEVAGLRRELRARTPHILENRHGFLDYPVAGSVLFALAEWELVHDPDDETARRAIRMIAIADRFGYNRQLPSLSWDWAQELADTHLPGALTAARAELDGRNGPELRQEAHGLVTELE</sequence>
<evidence type="ECO:0000259" key="3">
    <source>
        <dbReference type="Pfam" id="PF25872"/>
    </source>
</evidence>
<reference evidence="4 5" key="1">
    <citation type="submission" date="2020-08" db="EMBL/GenBank/DDBJ databases">
        <title>Sequencing the genomes of 1000 actinobacteria strains.</title>
        <authorList>
            <person name="Klenk H.-P."/>
        </authorList>
    </citation>
    <scope>NUCLEOTIDE SEQUENCE [LARGE SCALE GENOMIC DNA]</scope>
    <source>
        <strain evidence="4 5">DSM 105498</strain>
    </source>
</reference>
<comment type="caution">
    <text evidence="4">The sequence shown here is derived from an EMBL/GenBank/DDBJ whole genome shotgun (WGS) entry which is preliminary data.</text>
</comment>
<evidence type="ECO:0000313" key="4">
    <source>
        <dbReference type="EMBL" id="MBB3044454.1"/>
    </source>
</evidence>
<dbReference type="InterPro" id="IPR005158">
    <property type="entry name" value="BTAD"/>
</dbReference>
<dbReference type="EMBL" id="JACHWR010000003">
    <property type="protein sequence ID" value="MBB3044454.1"/>
    <property type="molecule type" value="Genomic_DNA"/>
</dbReference>
<name>A0A7W4VZ94_9ACTN</name>
<feature type="domain" description="Bacterial transcriptional activator" evidence="1">
    <location>
        <begin position="81"/>
        <end position="177"/>
    </location>
</feature>
<dbReference type="InterPro" id="IPR011990">
    <property type="entry name" value="TPR-like_helical_dom_sf"/>
</dbReference>
<accession>A0A7W4VZ94</accession>
<dbReference type="InterPro" id="IPR049945">
    <property type="entry name" value="AAA_22"/>
</dbReference>
<protein>
    <submittedName>
        <fullName evidence="4">Putative ATPase/tetratricopeptide (TPR) repeat protein</fullName>
    </submittedName>
</protein>
<dbReference type="PANTHER" id="PTHR47691:SF3">
    <property type="entry name" value="HTH-TYPE TRANSCRIPTIONAL REGULATOR RV0890C-RELATED"/>
    <property type="match status" value="1"/>
</dbReference>
<dbReference type="Proteomes" id="UP000589626">
    <property type="component" value="Unassembled WGS sequence"/>
</dbReference>